<dbReference type="Gene3D" id="3.50.50.60">
    <property type="entry name" value="FAD/NAD(P)-binding domain"/>
    <property type="match status" value="2"/>
</dbReference>
<dbReference type="InterPro" id="IPR050775">
    <property type="entry name" value="FAD-binding_Monooxygenases"/>
</dbReference>
<organism evidence="9 10">
    <name type="scientific">Saxophila tyrrhenica</name>
    <dbReference type="NCBI Taxonomy" id="1690608"/>
    <lineage>
        <taxon>Eukaryota</taxon>
        <taxon>Fungi</taxon>
        <taxon>Dikarya</taxon>
        <taxon>Ascomycota</taxon>
        <taxon>Pezizomycotina</taxon>
        <taxon>Dothideomycetes</taxon>
        <taxon>Dothideomycetidae</taxon>
        <taxon>Mycosphaerellales</taxon>
        <taxon>Extremaceae</taxon>
        <taxon>Saxophila</taxon>
    </lineage>
</organism>
<dbReference type="InterPro" id="IPR036188">
    <property type="entry name" value="FAD/NAD-bd_sf"/>
</dbReference>
<sequence>MPLRTDISAQQPRVAGTTDSYQDNLDVDVLIVGAGFAGVYLLHRLRDELGLNVKVYEAGTELGGIWHWCQNCYPGARVDTPVPCYEYSFPSIWKEWTWKEKYPSWKELREYFKFVDQKLDIKKDVAFESRVISSEYDPKANKWVAKTEDGRTARCHYLINALGFAAKRSFPDWKGMENFKGEIHHSSFWPEGGVDVKGKKVAVVGTGATGIQLSQEIGQQAASTTVFQRTPNLCLPMRQRKLTAEEQNAAKDTYPEYFKHRMTTFAGFPYDFADKNTFDDSPEEREKFFEERWQNGGFEFWLATYKDMLFDWDANAETWNFWLKKTRERIKDPRKRDILAPTKAPHAWGTKRPSLEQNFYEVMDQPNNDVVDIKNNNVVEVKENGLVTEDGQFREFDIIALATGFDAVTGGMKNMGLKDINGIDINEKWAEGTKTYLGMTLSGHPNHFFLYGAQGPTAFSNGPSCVELQGEWIVDAIAKLRKENIQYLDATKEGEDRWFNYIKEINDKTLFPHTNSWYMGANIPGKVREQLNWPGGFPLYEEKTREVLNNGFEGFTTQPPAAAA</sequence>
<keyword evidence="4" id="KW-0274">FAD</keyword>
<accession>A0AAV9P9K5</accession>
<keyword evidence="3" id="KW-0285">Flavoprotein</keyword>
<dbReference type="EMBL" id="JAVRRT010000008">
    <property type="protein sequence ID" value="KAK5169693.1"/>
    <property type="molecule type" value="Genomic_DNA"/>
</dbReference>
<dbReference type="Proteomes" id="UP001337655">
    <property type="component" value="Unassembled WGS sequence"/>
</dbReference>
<name>A0AAV9P9K5_9PEZI</name>
<evidence type="ECO:0000256" key="3">
    <source>
        <dbReference type="ARBA" id="ARBA00022630"/>
    </source>
</evidence>
<keyword evidence="6" id="KW-0560">Oxidoreductase</keyword>
<dbReference type="PANTHER" id="PTHR43098">
    <property type="entry name" value="L-ORNITHINE N(5)-MONOOXYGENASE-RELATED"/>
    <property type="match status" value="1"/>
</dbReference>
<evidence type="ECO:0000313" key="10">
    <source>
        <dbReference type="Proteomes" id="UP001337655"/>
    </source>
</evidence>
<evidence type="ECO:0000256" key="4">
    <source>
        <dbReference type="ARBA" id="ARBA00022827"/>
    </source>
</evidence>
<comment type="cofactor">
    <cofactor evidence="1">
        <name>FAD</name>
        <dbReference type="ChEBI" id="CHEBI:57692"/>
    </cofactor>
</comment>
<keyword evidence="10" id="KW-1185">Reference proteome</keyword>
<keyword evidence="5" id="KW-0521">NADP</keyword>
<proteinExistence type="inferred from homology"/>
<evidence type="ECO:0000256" key="7">
    <source>
        <dbReference type="ARBA" id="ARBA00023033"/>
    </source>
</evidence>
<evidence type="ECO:0000259" key="8">
    <source>
        <dbReference type="Pfam" id="PF07992"/>
    </source>
</evidence>
<dbReference type="InterPro" id="IPR023753">
    <property type="entry name" value="FAD/NAD-binding_dom"/>
</dbReference>
<evidence type="ECO:0000256" key="2">
    <source>
        <dbReference type="ARBA" id="ARBA00010139"/>
    </source>
</evidence>
<protein>
    <recommendedName>
        <fullName evidence="8">FAD/NAD(P)-binding domain-containing protein</fullName>
    </recommendedName>
</protein>
<evidence type="ECO:0000256" key="1">
    <source>
        <dbReference type="ARBA" id="ARBA00001974"/>
    </source>
</evidence>
<dbReference type="Pfam" id="PF07992">
    <property type="entry name" value="Pyr_redox_2"/>
    <property type="match status" value="1"/>
</dbReference>
<keyword evidence="7" id="KW-0503">Monooxygenase</keyword>
<dbReference type="PANTHER" id="PTHR43098:SF3">
    <property type="entry name" value="L-ORNITHINE N(5)-MONOOXYGENASE-RELATED"/>
    <property type="match status" value="1"/>
</dbReference>
<dbReference type="SUPFAM" id="SSF51905">
    <property type="entry name" value="FAD/NAD(P)-binding domain"/>
    <property type="match status" value="2"/>
</dbReference>
<evidence type="ECO:0000256" key="6">
    <source>
        <dbReference type="ARBA" id="ARBA00023002"/>
    </source>
</evidence>
<dbReference type="RefSeq" id="XP_064659039.1">
    <property type="nucleotide sequence ID" value="XM_064802914.1"/>
</dbReference>
<dbReference type="AlphaFoldDB" id="A0AAV9P9K5"/>
<reference evidence="9 10" key="1">
    <citation type="submission" date="2023-08" db="EMBL/GenBank/DDBJ databases">
        <title>Black Yeasts Isolated from many extreme environments.</title>
        <authorList>
            <person name="Coleine C."/>
            <person name="Stajich J.E."/>
            <person name="Selbmann L."/>
        </authorList>
    </citation>
    <scope>NUCLEOTIDE SEQUENCE [LARGE SCALE GENOMIC DNA]</scope>
    <source>
        <strain evidence="9 10">CCFEE 5935</strain>
    </source>
</reference>
<comment type="caution">
    <text evidence="9">The sequence shown here is derived from an EMBL/GenBank/DDBJ whole genome shotgun (WGS) entry which is preliminary data.</text>
</comment>
<feature type="domain" description="FAD/NAD(P)-binding" evidence="8">
    <location>
        <begin position="28"/>
        <end position="251"/>
    </location>
</feature>
<dbReference type="GO" id="GO:0004497">
    <property type="term" value="F:monooxygenase activity"/>
    <property type="evidence" value="ECO:0007669"/>
    <property type="project" value="UniProtKB-KW"/>
</dbReference>
<evidence type="ECO:0000256" key="5">
    <source>
        <dbReference type="ARBA" id="ARBA00022857"/>
    </source>
</evidence>
<gene>
    <name evidence="9" type="ORF">LTR77_005671</name>
</gene>
<dbReference type="GeneID" id="89927012"/>
<evidence type="ECO:0000313" key="9">
    <source>
        <dbReference type="EMBL" id="KAK5169693.1"/>
    </source>
</evidence>
<comment type="similarity">
    <text evidence="2">Belongs to the FAD-binding monooxygenase family.</text>
</comment>